<dbReference type="InterPro" id="IPR053001">
    <property type="entry name" value="MNNG_permease-like"/>
</dbReference>
<keyword evidence="1" id="KW-0812">Transmembrane</keyword>
<dbReference type="OMA" id="RDYNAVN"/>
<protein>
    <recommendedName>
        <fullName evidence="2">DUF3533 domain-containing protein</fullName>
    </recommendedName>
</protein>
<dbReference type="KEGG" id="mgl:MGL_1330"/>
<comment type="caution">
    <text evidence="3">The sequence shown here is derived from an EMBL/GenBank/DDBJ whole genome shotgun (WGS) entry which is preliminary data.</text>
</comment>
<dbReference type="InParanoid" id="A8PX54"/>
<keyword evidence="1" id="KW-1133">Transmembrane helix</keyword>
<dbReference type="OrthoDB" id="2140105at2759"/>
<dbReference type="GO" id="GO:0016020">
    <property type="term" value="C:membrane"/>
    <property type="evidence" value="ECO:0007669"/>
    <property type="project" value="TreeGrafter"/>
</dbReference>
<proteinExistence type="predicted"/>
<dbReference type="VEuPathDB" id="FungiDB:MGL_1330"/>
<dbReference type="RefSeq" id="XP_001731147.1">
    <property type="nucleotide sequence ID" value="XM_001731095.1"/>
</dbReference>
<feature type="transmembrane region" description="Helical" evidence="1">
    <location>
        <begin position="292"/>
        <end position="313"/>
    </location>
</feature>
<accession>A8PX54</accession>
<name>A8PX54_MALGO</name>
<dbReference type="Pfam" id="PF12051">
    <property type="entry name" value="DUF3533"/>
    <property type="match status" value="1"/>
</dbReference>
<evidence type="ECO:0000256" key="1">
    <source>
        <dbReference type="SAM" id="Phobius"/>
    </source>
</evidence>
<sequence length="498" mass="56695">MYPARIVDIDRNSTVMADSNERYNEIQERQDTVQNYNNGGYSDDQFSVYRDKDVSETSSHEKKPQPFSHHVWDPLLKPVLISYLIPVGMATFIVMIIVWLFFSIYWGSMYKGDEKTPNIKGVIVNRDNGVIGNSIVQAFLDVNNCLPVGGSCSPHSTWILHDPSDYPTHEKLLQAIEPKEEYYIAIEIVEGATDKFLQARDTGDASFCGEKSVNIIFASARNPTNVPKYVFQPAQSLFERTQAQLTQNLTSHFISSNSNNPEAIQTANRAPCTLTNPILANFMDIRPWTTDVAMAPTFVGMIYLVILSFQVVMAEYGARFAIQHYLHFGAFAFLRLTTPCISSLFISLMISLINIPFDLPFDGSFSYGAGFMVYWMCTQCGIVVFFLCLESVLTLVTPKFIGIFLIFFIIANVSVSNTELSISPTFYKYGYAMPFYNLRHIYLHIFFGVGERNMILKYIGIIWAWMLVVASSFMFVVWFDYKKRYKSHIKTIKNESSP</sequence>
<evidence type="ECO:0000313" key="3">
    <source>
        <dbReference type="EMBL" id="EDP43933.1"/>
    </source>
</evidence>
<dbReference type="InterPro" id="IPR022703">
    <property type="entry name" value="DUF3533"/>
</dbReference>
<keyword evidence="1" id="KW-0472">Membrane</keyword>
<gene>
    <name evidence="3" type="ORF">MGL_1330</name>
</gene>
<dbReference type="PANTHER" id="PTHR34814:SF1">
    <property type="entry name" value="NITROSOGUANIDINE RESISTANCE PROTEIN SNG1"/>
    <property type="match status" value="1"/>
</dbReference>
<reference evidence="3 4" key="1">
    <citation type="journal article" date="2007" name="Proc. Natl. Acad. Sci. U.S.A.">
        <title>Dandruff-associated Malassezia genomes reveal convergent and divergent virulence traits shared with plant and human fungal pathogens.</title>
        <authorList>
            <person name="Xu J."/>
            <person name="Saunders C.W."/>
            <person name="Hu P."/>
            <person name="Grant R.A."/>
            <person name="Boekhout T."/>
            <person name="Kuramae E.E."/>
            <person name="Kronstad J.W."/>
            <person name="Deangelis Y.M."/>
            <person name="Reeder N.L."/>
            <person name="Johnstone K.R."/>
            <person name="Leland M."/>
            <person name="Fieno A.M."/>
            <person name="Begley W.M."/>
            <person name="Sun Y."/>
            <person name="Lacey M.P."/>
            <person name="Chaudhary T."/>
            <person name="Keough T."/>
            <person name="Chu L."/>
            <person name="Sears R."/>
            <person name="Yuan B."/>
            <person name="Dawson T.L.Jr."/>
        </authorList>
    </citation>
    <scope>NUCLEOTIDE SEQUENCE [LARGE SCALE GENOMIC DNA]</scope>
    <source>
        <strain evidence="4">ATCC MYA-4612 / CBS 7966</strain>
    </source>
</reference>
<feature type="transmembrane region" description="Helical" evidence="1">
    <location>
        <begin position="455"/>
        <end position="479"/>
    </location>
</feature>
<evidence type="ECO:0000259" key="2">
    <source>
        <dbReference type="Pfam" id="PF12051"/>
    </source>
</evidence>
<organism evidence="3 4">
    <name type="scientific">Malassezia globosa (strain ATCC MYA-4612 / CBS 7966)</name>
    <name type="common">Dandruff-associated fungus</name>
    <dbReference type="NCBI Taxonomy" id="425265"/>
    <lineage>
        <taxon>Eukaryota</taxon>
        <taxon>Fungi</taxon>
        <taxon>Dikarya</taxon>
        <taxon>Basidiomycota</taxon>
        <taxon>Ustilaginomycotina</taxon>
        <taxon>Malasseziomycetes</taxon>
        <taxon>Malasseziales</taxon>
        <taxon>Malasseziaceae</taxon>
        <taxon>Malassezia</taxon>
    </lineage>
</organism>
<keyword evidence="4" id="KW-1185">Reference proteome</keyword>
<dbReference type="STRING" id="425265.A8PX54"/>
<dbReference type="GeneID" id="5855454"/>
<dbReference type="EMBL" id="AAYY01000004">
    <property type="protein sequence ID" value="EDP43933.1"/>
    <property type="molecule type" value="Genomic_DNA"/>
</dbReference>
<feature type="transmembrane region" description="Helical" evidence="1">
    <location>
        <begin position="365"/>
        <end position="387"/>
    </location>
</feature>
<dbReference type="PANTHER" id="PTHR34814">
    <property type="entry name" value="NITROSOGUANIDINE RESISTANCE PROTEIN SNG1"/>
    <property type="match status" value="1"/>
</dbReference>
<feature type="transmembrane region" description="Helical" evidence="1">
    <location>
        <begin position="325"/>
        <end position="353"/>
    </location>
</feature>
<dbReference type="Proteomes" id="UP000008837">
    <property type="component" value="Unassembled WGS sequence"/>
</dbReference>
<feature type="transmembrane region" description="Helical" evidence="1">
    <location>
        <begin position="80"/>
        <end position="102"/>
    </location>
</feature>
<dbReference type="AlphaFoldDB" id="A8PX54"/>
<evidence type="ECO:0000313" key="4">
    <source>
        <dbReference type="Proteomes" id="UP000008837"/>
    </source>
</evidence>
<feature type="domain" description="DUF3533" evidence="2">
    <location>
        <begin position="91"/>
        <end position="469"/>
    </location>
</feature>
<feature type="transmembrane region" description="Helical" evidence="1">
    <location>
        <begin position="399"/>
        <end position="417"/>
    </location>
</feature>